<evidence type="ECO:0000256" key="8">
    <source>
        <dbReference type="ARBA" id="ARBA00023284"/>
    </source>
</evidence>
<dbReference type="PROSITE" id="PS51352">
    <property type="entry name" value="THIOREDOXIN_2"/>
    <property type="match status" value="1"/>
</dbReference>
<protein>
    <recommendedName>
        <fullName evidence="3">thioredoxin-dependent peroxiredoxin</fullName>
        <ecNumber evidence="3">1.11.1.24</ecNumber>
    </recommendedName>
    <alternativeName>
        <fullName evidence="9">Thioredoxin peroxidase</fullName>
    </alternativeName>
    <alternativeName>
        <fullName evidence="11">Thioredoxin-dependent peroxiredoxin Bcp</fullName>
    </alternativeName>
</protein>
<evidence type="ECO:0000256" key="9">
    <source>
        <dbReference type="ARBA" id="ARBA00032824"/>
    </source>
</evidence>
<dbReference type="FunFam" id="3.40.30.10:FF:000007">
    <property type="entry name" value="Thioredoxin-dependent thiol peroxidase"/>
    <property type="match status" value="1"/>
</dbReference>
<comment type="similarity">
    <text evidence="10">Belongs to the peroxiredoxin family. BCP/PrxQ subfamily.</text>
</comment>
<comment type="catalytic activity">
    <reaction evidence="12">
        <text>a hydroperoxide + [thioredoxin]-dithiol = an alcohol + [thioredoxin]-disulfide + H2O</text>
        <dbReference type="Rhea" id="RHEA:62620"/>
        <dbReference type="Rhea" id="RHEA-COMP:10698"/>
        <dbReference type="Rhea" id="RHEA-COMP:10700"/>
        <dbReference type="ChEBI" id="CHEBI:15377"/>
        <dbReference type="ChEBI" id="CHEBI:29950"/>
        <dbReference type="ChEBI" id="CHEBI:30879"/>
        <dbReference type="ChEBI" id="CHEBI:35924"/>
        <dbReference type="ChEBI" id="CHEBI:50058"/>
        <dbReference type="EC" id="1.11.1.24"/>
    </reaction>
</comment>
<dbReference type="SUPFAM" id="SSF52833">
    <property type="entry name" value="Thioredoxin-like"/>
    <property type="match status" value="1"/>
</dbReference>
<evidence type="ECO:0000256" key="7">
    <source>
        <dbReference type="ARBA" id="ARBA00023157"/>
    </source>
</evidence>
<evidence type="ECO:0000256" key="10">
    <source>
        <dbReference type="ARBA" id="ARBA00038489"/>
    </source>
</evidence>
<evidence type="ECO:0000256" key="2">
    <source>
        <dbReference type="ARBA" id="ARBA00011245"/>
    </source>
</evidence>
<keyword evidence="7" id="KW-1015">Disulfide bond</keyword>
<keyword evidence="5" id="KW-0049">Antioxidant</keyword>
<dbReference type="OrthoDB" id="9812811at2"/>
<dbReference type="EC" id="1.11.1.24" evidence="3"/>
<evidence type="ECO:0000256" key="13">
    <source>
        <dbReference type="PIRSR" id="PIRSR000239-1"/>
    </source>
</evidence>
<dbReference type="PANTHER" id="PTHR42801">
    <property type="entry name" value="THIOREDOXIN-DEPENDENT PEROXIDE REDUCTASE"/>
    <property type="match status" value="1"/>
</dbReference>
<evidence type="ECO:0000259" key="14">
    <source>
        <dbReference type="PROSITE" id="PS51352"/>
    </source>
</evidence>
<organism evidence="15 16">
    <name type="scientific">Mesosutterella multiformis</name>
    <dbReference type="NCBI Taxonomy" id="2259133"/>
    <lineage>
        <taxon>Bacteria</taxon>
        <taxon>Pseudomonadati</taxon>
        <taxon>Pseudomonadota</taxon>
        <taxon>Betaproteobacteria</taxon>
        <taxon>Burkholderiales</taxon>
        <taxon>Sutterellaceae</taxon>
        <taxon>Mesosutterella</taxon>
    </lineage>
</organism>
<keyword evidence="8" id="KW-0676">Redox-active center</keyword>
<dbReference type="GO" id="GO:0034599">
    <property type="term" value="P:cellular response to oxidative stress"/>
    <property type="evidence" value="ECO:0007669"/>
    <property type="project" value="TreeGrafter"/>
</dbReference>
<evidence type="ECO:0000313" key="15">
    <source>
        <dbReference type="EMBL" id="GBO94853.1"/>
    </source>
</evidence>
<proteinExistence type="inferred from homology"/>
<dbReference type="PIRSF" id="PIRSF000239">
    <property type="entry name" value="AHPC"/>
    <property type="match status" value="1"/>
</dbReference>
<evidence type="ECO:0000256" key="4">
    <source>
        <dbReference type="ARBA" id="ARBA00022559"/>
    </source>
</evidence>
<evidence type="ECO:0000256" key="12">
    <source>
        <dbReference type="ARBA" id="ARBA00049091"/>
    </source>
</evidence>
<dbReference type="CDD" id="cd03017">
    <property type="entry name" value="PRX_BCP"/>
    <property type="match status" value="1"/>
</dbReference>
<evidence type="ECO:0000256" key="5">
    <source>
        <dbReference type="ARBA" id="ARBA00022862"/>
    </source>
</evidence>
<dbReference type="Proteomes" id="UP000266091">
    <property type="component" value="Unassembled WGS sequence"/>
</dbReference>
<dbReference type="InterPro" id="IPR024706">
    <property type="entry name" value="Peroxiredoxin_AhpC-typ"/>
</dbReference>
<accession>A0A388SGP7</accession>
<comment type="function">
    <text evidence="1">Thiol-specific peroxidase that catalyzes the reduction of hydrogen peroxide and organic hydroperoxides to water and alcohols, respectively. Plays a role in cell protection against oxidative stress by detoxifying peroxides and as sensor of hydrogen peroxide-mediated signaling events.</text>
</comment>
<dbReference type="Gene3D" id="3.40.30.10">
    <property type="entry name" value="Glutaredoxin"/>
    <property type="match status" value="1"/>
</dbReference>
<comment type="subunit">
    <text evidence="2">Monomer.</text>
</comment>
<name>A0A388SGP7_9BURK</name>
<evidence type="ECO:0000313" key="16">
    <source>
        <dbReference type="Proteomes" id="UP000266091"/>
    </source>
</evidence>
<evidence type="ECO:0000256" key="1">
    <source>
        <dbReference type="ARBA" id="ARBA00003330"/>
    </source>
</evidence>
<dbReference type="AlphaFoldDB" id="A0A388SGP7"/>
<feature type="active site" description="Cysteine sulfenic acid (-SOH) intermediate; for peroxidase activity" evidence="13">
    <location>
        <position position="38"/>
    </location>
</feature>
<dbReference type="Pfam" id="PF00578">
    <property type="entry name" value="AhpC-TSA"/>
    <property type="match status" value="1"/>
</dbReference>
<reference evidence="15 16" key="1">
    <citation type="journal article" date="2018" name="Int. J. Syst. Evol. Microbiol.">
        <title>Mesosutterella multiformis gen. nov., sp. nov., a member of the family Sutterellaceae and Sutterella megalosphaeroides sp. nov., isolated from human faeces.</title>
        <authorList>
            <person name="Sakamoto M."/>
            <person name="Ikeyama N."/>
            <person name="Kunihiro T."/>
            <person name="Iino T."/>
            <person name="Yuki M."/>
            <person name="Ohkuma M."/>
        </authorList>
    </citation>
    <scope>NUCLEOTIDE SEQUENCE [LARGE SCALE GENOMIC DNA]</scope>
    <source>
        <strain evidence="15 16">4NBBH2</strain>
    </source>
</reference>
<dbReference type="GO" id="GO:0045454">
    <property type="term" value="P:cell redox homeostasis"/>
    <property type="evidence" value="ECO:0007669"/>
    <property type="project" value="TreeGrafter"/>
</dbReference>
<evidence type="ECO:0000256" key="6">
    <source>
        <dbReference type="ARBA" id="ARBA00023002"/>
    </source>
</evidence>
<dbReference type="PANTHER" id="PTHR42801:SF4">
    <property type="entry name" value="AHPC_TSA FAMILY PROTEIN"/>
    <property type="match status" value="1"/>
</dbReference>
<keyword evidence="6" id="KW-0560">Oxidoreductase</keyword>
<sequence>MTKAPIFEINDSDGKPFKMEDHFPMVLYFYPKDSTSGCTTEAKEFTALIPEFQKLGYDVVGVSRDSEKSHQNFICRYTLAITLLSDPEEKACKAYDVIKEKNMYGKKVMGVVRSTFLIDKDGNLVKEWRKVKAAGHAQAVLDFIKNPEAAEA</sequence>
<dbReference type="InterPro" id="IPR036249">
    <property type="entry name" value="Thioredoxin-like_sf"/>
</dbReference>
<dbReference type="EMBL" id="BGZJ01000002">
    <property type="protein sequence ID" value="GBO94853.1"/>
    <property type="molecule type" value="Genomic_DNA"/>
</dbReference>
<evidence type="ECO:0000256" key="11">
    <source>
        <dbReference type="ARBA" id="ARBA00042639"/>
    </source>
</evidence>
<gene>
    <name evidence="15" type="ORF">MESMUL_22070</name>
</gene>
<dbReference type="InterPro" id="IPR013766">
    <property type="entry name" value="Thioredoxin_domain"/>
</dbReference>
<keyword evidence="4" id="KW-0575">Peroxidase</keyword>
<keyword evidence="16" id="KW-1185">Reference proteome</keyword>
<evidence type="ECO:0000256" key="3">
    <source>
        <dbReference type="ARBA" id="ARBA00013017"/>
    </source>
</evidence>
<comment type="caution">
    <text evidence="15">The sequence shown here is derived from an EMBL/GenBank/DDBJ whole genome shotgun (WGS) entry which is preliminary data.</text>
</comment>
<dbReference type="InterPro" id="IPR000866">
    <property type="entry name" value="AhpC/TSA"/>
</dbReference>
<feature type="domain" description="Thioredoxin" evidence="14">
    <location>
        <begin position="1"/>
        <end position="149"/>
    </location>
</feature>
<dbReference type="GO" id="GO:0008379">
    <property type="term" value="F:thioredoxin peroxidase activity"/>
    <property type="evidence" value="ECO:0007669"/>
    <property type="project" value="TreeGrafter"/>
</dbReference>
<dbReference type="GO" id="GO:0005737">
    <property type="term" value="C:cytoplasm"/>
    <property type="evidence" value="ECO:0007669"/>
    <property type="project" value="TreeGrafter"/>
</dbReference>
<dbReference type="RefSeq" id="WP_116271043.1">
    <property type="nucleotide sequence ID" value="NZ_BGZJ01000002.1"/>
</dbReference>
<accession>A0A401LJ11</accession>
<dbReference type="InterPro" id="IPR050924">
    <property type="entry name" value="Peroxiredoxin_BCP/PrxQ"/>
</dbReference>